<dbReference type="SUPFAM" id="SSF49764">
    <property type="entry name" value="HSP20-like chaperones"/>
    <property type="match status" value="1"/>
</dbReference>
<dbReference type="GO" id="GO:0006952">
    <property type="term" value="P:defense response"/>
    <property type="evidence" value="ECO:0007669"/>
    <property type="project" value="UniProtKB-KW"/>
</dbReference>
<evidence type="ECO:0000313" key="8">
    <source>
        <dbReference type="EMBL" id="KAJ0974140.1"/>
    </source>
</evidence>
<feature type="domain" description="SHSP" evidence="7">
    <location>
        <begin position="5"/>
        <end position="110"/>
    </location>
</feature>
<dbReference type="EMBL" id="JAGGNH010000004">
    <property type="protein sequence ID" value="KAJ0974140.1"/>
    <property type="molecule type" value="Genomic_DNA"/>
</dbReference>
<proteinExistence type="inferred from homology"/>
<dbReference type="GO" id="GO:0034605">
    <property type="term" value="P:cellular response to heat"/>
    <property type="evidence" value="ECO:0007669"/>
    <property type="project" value="TreeGrafter"/>
</dbReference>
<comment type="subcellular location">
    <subcellularLocation>
        <location evidence="1">Cell membrane</location>
        <topology evidence="1">Single-pass membrane protein</topology>
    </subcellularLocation>
</comment>
<reference evidence="8" key="2">
    <citation type="journal article" date="2022" name="Hortic Res">
        <title>The genome of Dioscorea zingiberensis sheds light on the biosynthesis, origin and evolution of the medicinally important diosgenin saponins.</title>
        <authorList>
            <person name="Li Y."/>
            <person name="Tan C."/>
            <person name="Li Z."/>
            <person name="Guo J."/>
            <person name="Li S."/>
            <person name="Chen X."/>
            <person name="Wang C."/>
            <person name="Dai X."/>
            <person name="Yang H."/>
            <person name="Song W."/>
            <person name="Hou L."/>
            <person name="Xu J."/>
            <person name="Tong Z."/>
            <person name="Xu A."/>
            <person name="Yuan X."/>
            <person name="Wang W."/>
            <person name="Yang Q."/>
            <person name="Chen L."/>
            <person name="Sun Z."/>
            <person name="Wang K."/>
            <person name="Pan B."/>
            <person name="Chen J."/>
            <person name="Bao Y."/>
            <person name="Liu F."/>
            <person name="Qi X."/>
            <person name="Gang D.R."/>
            <person name="Wen J."/>
            <person name="Li J."/>
        </authorList>
    </citation>
    <scope>NUCLEOTIDE SEQUENCE</scope>
    <source>
        <strain evidence="8">Dzin_1.0</strain>
    </source>
</reference>
<dbReference type="PANTHER" id="PTHR43670:SF114">
    <property type="entry name" value="OS05G0592000 PROTEIN"/>
    <property type="match status" value="1"/>
</dbReference>
<keyword evidence="3" id="KW-0611">Plant defense</keyword>
<evidence type="ECO:0000256" key="5">
    <source>
        <dbReference type="RuleBase" id="RU003616"/>
    </source>
</evidence>
<keyword evidence="6" id="KW-0472">Membrane</keyword>
<keyword evidence="9" id="KW-1185">Reference proteome</keyword>
<gene>
    <name evidence="8" type="ORF">J5N97_016105</name>
</gene>
<name>A0A9D5CL80_9LILI</name>
<sequence length="168" mass="19058">MASRITYSEIDPRSEWVTTDDSDILLVHVSGFTKEQLKVQLDTSGKILVSGECVIDGDRWCRFLKEFKIPKKCQAKSIDAKFDEGTLYIILPKQVIANVHVPQDQQEENQYSTDHHSDHQKQYSNLSIGSTVLKSLWIHKHLTYSVIVGVLLIVGLGVYLMNRSTVPN</sequence>
<evidence type="ECO:0000256" key="4">
    <source>
        <dbReference type="PROSITE-ProRule" id="PRU00285"/>
    </source>
</evidence>
<dbReference type="PROSITE" id="PS01031">
    <property type="entry name" value="SHSP"/>
    <property type="match status" value="1"/>
</dbReference>
<dbReference type="Proteomes" id="UP001085076">
    <property type="component" value="Miscellaneous, Linkage group lg04"/>
</dbReference>
<organism evidence="8 9">
    <name type="scientific">Dioscorea zingiberensis</name>
    <dbReference type="NCBI Taxonomy" id="325984"/>
    <lineage>
        <taxon>Eukaryota</taxon>
        <taxon>Viridiplantae</taxon>
        <taxon>Streptophyta</taxon>
        <taxon>Embryophyta</taxon>
        <taxon>Tracheophyta</taxon>
        <taxon>Spermatophyta</taxon>
        <taxon>Magnoliopsida</taxon>
        <taxon>Liliopsida</taxon>
        <taxon>Dioscoreales</taxon>
        <taxon>Dioscoreaceae</taxon>
        <taxon>Dioscorea</taxon>
    </lineage>
</organism>
<dbReference type="GO" id="GO:0005886">
    <property type="term" value="C:plasma membrane"/>
    <property type="evidence" value="ECO:0007669"/>
    <property type="project" value="UniProtKB-SubCell"/>
</dbReference>
<accession>A0A9D5CL80</accession>
<evidence type="ECO:0000256" key="1">
    <source>
        <dbReference type="ARBA" id="ARBA00004162"/>
    </source>
</evidence>
<dbReference type="Pfam" id="PF00011">
    <property type="entry name" value="HSP20"/>
    <property type="match status" value="1"/>
</dbReference>
<dbReference type="InterPro" id="IPR002068">
    <property type="entry name" value="A-crystallin/Hsp20_dom"/>
</dbReference>
<comment type="similarity">
    <text evidence="4 5">Belongs to the small heat shock protein (HSP20) family.</text>
</comment>
<feature type="transmembrane region" description="Helical" evidence="6">
    <location>
        <begin position="142"/>
        <end position="161"/>
    </location>
</feature>
<keyword evidence="6" id="KW-1133">Transmembrane helix</keyword>
<keyword evidence="2" id="KW-1003">Cell membrane</keyword>
<evidence type="ECO:0000256" key="6">
    <source>
        <dbReference type="SAM" id="Phobius"/>
    </source>
</evidence>
<dbReference type="CDD" id="cd06464">
    <property type="entry name" value="ACD_sHsps-like"/>
    <property type="match status" value="1"/>
</dbReference>
<evidence type="ECO:0000313" key="9">
    <source>
        <dbReference type="Proteomes" id="UP001085076"/>
    </source>
</evidence>
<protein>
    <recommendedName>
        <fullName evidence="7">SHSP domain-containing protein</fullName>
    </recommendedName>
</protein>
<dbReference type="AlphaFoldDB" id="A0A9D5CL80"/>
<dbReference type="PANTHER" id="PTHR43670">
    <property type="entry name" value="HEAT SHOCK PROTEIN 26"/>
    <property type="match status" value="1"/>
</dbReference>
<evidence type="ECO:0000256" key="3">
    <source>
        <dbReference type="ARBA" id="ARBA00022821"/>
    </source>
</evidence>
<dbReference type="OrthoDB" id="1431247at2759"/>
<comment type="caution">
    <text evidence="8">The sequence shown here is derived from an EMBL/GenBank/DDBJ whole genome shotgun (WGS) entry which is preliminary data.</text>
</comment>
<reference evidence="8" key="1">
    <citation type="submission" date="2021-03" db="EMBL/GenBank/DDBJ databases">
        <authorList>
            <person name="Li Z."/>
            <person name="Yang C."/>
        </authorList>
    </citation>
    <scope>NUCLEOTIDE SEQUENCE</scope>
    <source>
        <strain evidence="8">Dzin_1.0</strain>
        <tissue evidence="8">Leaf</tissue>
    </source>
</reference>
<evidence type="ECO:0000256" key="2">
    <source>
        <dbReference type="ARBA" id="ARBA00022475"/>
    </source>
</evidence>
<keyword evidence="6" id="KW-0812">Transmembrane</keyword>
<evidence type="ECO:0000259" key="7">
    <source>
        <dbReference type="PROSITE" id="PS01031"/>
    </source>
</evidence>
<dbReference type="Gene3D" id="2.60.40.790">
    <property type="match status" value="1"/>
</dbReference>
<dbReference type="InterPro" id="IPR008978">
    <property type="entry name" value="HSP20-like_chaperone"/>
</dbReference>